<comment type="caution">
    <text evidence="1">The sequence shown here is derived from an EMBL/GenBank/DDBJ whole genome shotgun (WGS) entry which is preliminary data.</text>
</comment>
<protein>
    <submittedName>
        <fullName evidence="1">Uncharacterized protein</fullName>
    </submittedName>
</protein>
<accession>A0AAN9E5I5</accession>
<evidence type="ECO:0000313" key="1">
    <source>
        <dbReference type="EMBL" id="KAK7246471.1"/>
    </source>
</evidence>
<sequence length="99" mass="11383">MYSNMWFHSLAYESNGQQLGQSCRVHAVFCLSVAEEEHMTEEKKNATWLHKKKSAADKEGREVLFLRLKAANAAVEHRIVMHVHAVALLHNYHAAILHY</sequence>
<reference evidence="1 2" key="1">
    <citation type="submission" date="2024-01" db="EMBL/GenBank/DDBJ databases">
        <title>The genomes of 5 underutilized Papilionoideae crops provide insights into root nodulation and disease resistanc.</title>
        <authorList>
            <person name="Yuan L."/>
        </authorList>
    </citation>
    <scope>NUCLEOTIDE SEQUENCE [LARGE SCALE GENOMIC DNA]</scope>
    <source>
        <strain evidence="1">ZHUSHIDOU_FW_LH</strain>
        <tissue evidence="1">Leaf</tissue>
    </source>
</reference>
<gene>
    <name evidence="1" type="ORF">RIF29_41339</name>
</gene>
<dbReference type="Proteomes" id="UP001372338">
    <property type="component" value="Unassembled WGS sequence"/>
</dbReference>
<dbReference type="EMBL" id="JAYWIO010000008">
    <property type="protein sequence ID" value="KAK7246471.1"/>
    <property type="molecule type" value="Genomic_DNA"/>
</dbReference>
<name>A0AAN9E5I5_CROPI</name>
<evidence type="ECO:0000313" key="2">
    <source>
        <dbReference type="Proteomes" id="UP001372338"/>
    </source>
</evidence>
<keyword evidence="2" id="KW-1185">Reference proteome</keyword>
<dbReference type="AlphaFoldDB" id="A0AAN9E5I5"/>
<proteinExistence type="predicted"/>
<organism evidence="1 2">
    <name type="scientific">Crotalaria pallida</name>
    <name type="common">Smooth rattlebox</name>
    <name type="synonym">Crotalaria striata</name>
    <dbReference type="NCBI Taxonomy" id="3830"/>
    <lineage>
        <taxon>Eukaryota</taxon>
        <taxon>Viridiplantae</taxon>
        <taxon>Streptophyta</taxon>
        <taxon>Embryophyta</taxon>
        <taxon>Tracheophyta</taxon>
        <taxon>Spermatophyta</taxon>
        <taxon>Magnoliopsida</taxon>
        <taxon>eudicotyledons</taxon>
        <taxon>Gunneridae</taxon>
        <taxon>Pentapetalae</taxon>
        <taxon>rosids</taxon>
        <taxon>fabids</taxon>
        <taxon>Fabales</taxon>
        <taxon>Fabaceae</taxon>
        <taxon>Papilionoideae</taxon>
        <taxon>50 kb inversion clade</taxon>
        <taxon>genistoids sensu lato</taxon>
        <taxon>core genistoids</taxon>
        <taxon>Crotalarieae</taxon>
        <taxon>Crotalaria</taxon>
    </lineage>
</organism>